<feature type="domain" description="CAAX prenyl protease 2/Lysostaphin resistance protein A-like" evidence="2">
    <location>
        <begin position="111"/>
        <end position="197"/>
    </location>
</feature>
<proteinExistence type="predicted"/>
<keyword evidence="4" id="KW-0482">Metalloprotease</keyword>
<evidence type="ECO:0000259" key="2">
    <source>
        <dbReference type="Pfam" id="PF02517"/>
    </source>
</evidence>
<dbReference type="Proteomes" id="UP000261023">
    <property type="component" value="Unassembled WGS sequence"/>
</dbReference>
<evidence type="ECO:0000313" key="7">
    <source>
        <dbReference type="Proteomes" id="UP000261023"/>
    </source>
</evidence>
<dbReference type="EMBL" id="QTJW01000020">
    <property type="protein sequence ID" value="RGD67965.1"/>
    <property type="molecule type" value="Genomic_DNA"/>
</dbReference>
<sequence length="248" mass="27542">MVVLYLILPLVFYSLVTGVIALTLPLQALMCTLLGAAVTFPVLYYWPYRFDQARRGVMPPIPFRFRGCLPILILLGIGICLSVNNMISLTPLPEWSPGFEEVGEVLYSPPFLIQILGPGLVIPAAEEMIFRGLMFAPLRDRMAFWPAALISAVLFGLYHGNLLQGVYAFLLGLVMAWLYERFQTLAAPWVFHAAANVTSIVIVNTGLGILAEKRSAFAFYTALALAVVLSVFCLIRIERKTNIKEEEV</sequence>
<dbReference type="EMBL" id="CYZE01000025">
    <property type="protein sequence ID" value="CUP33173.1"/>
    <property type="molecule type" value="Genomic_DNA"/>
</dbReference>
<gene>
    <name evidence="4" type="ORF">DWX31_24730</name>
    <name evidence="5" type="ORF">DXD79_03745</name>
    <name evidence="3" type="ORF">ERS852407_05625</name>
</gene>
<keyword evidence="4" id="KW-0378">Hydrolase</keyword>
<keyword evidence="1" id="KW-0472">Membrane</keyword>
<dbReference type="GO" id="GO:0006508">
    <property type="term" value="P:proteolysis"/>
    <property type="evidence" value="ECO:0007669"/>
    <property type="project" value="UniProtKB-KW"/>
</dbReference>
<dbReference type="EMBL" id="QSON01000001">
    <property type="protein sequence ID" value="RGJ08510.1"/>
    <property type="molecule type" value="Genomic_DNA"/>
</dbReference>
<feature type="transmembrane region" description="Helical" evidence="1">
    <location>
        <begin position="142"/>
        <end position="159"/>
    </location>
</feature>
<organism evidence="3 6">
    <name type="scientific">Hungatella hathewayi</name>
    <dbReference type="NCBI Taxonomy" id="154046"/>
    <lineage>
        <taxon>Bacteria</taxon>
        <taxon>Bacillati</taxon>
        <taxon>Bacillota</taxon>
        <taxon>Clostridia</taxon>
        <taxon>Lachnospirales</taxon>
        <taxon>Lachnospiraceae</taxon>
        <taxon>Hungatella</taxon>
    </lineage>
</organism>
<evidence type="ECO:0000313" key="4">
    <source>
        <dbReference type="EMBL" id="RGD67965.1"/>
    </source>
</evidence>
<feature type="transmembrane region" description="Helical" evidence="1">
    <location>
        <begin position="165"/>
        <end position="182"/>
    </location>
</feature>
<dbReference type="InterPro" id="IPR052710">
    <property type="entry name" value="CAAX_protease"/>
</dbReference>
<dbReference type="Pfam" id="PF02517">
    <property type="entry name" value="Rce1-like"/>
    <property type="match status" value="1"/>
</dbReference>
<dbReference type="PANTHER" id="PTHR36435:SF1">
    <property type="entry name" value="CAAX AMINO TERMINAL PROTEASE FAMILY PROTEIN"/>
    <property type="match status" value="1"/>
</dbReference>
<dbReference type="OrthoDB" id="4177129at2"/>
<accession>A0A174M9X4</accession>
<dbReference type="GO" id="GO:0080120">
    <property type="term" value="P:CAAX-box protein maturation"/>
    <property type="evidence" value="ECO:0007669"/>
    <property type="project" value="UniProtKB-ARBA"/>
</dbReference>
<evidence type="ECO:0000313" key="5">
    <source>
        <dbReference type="EMBL" id="RGJ08510.1"/>
    </source>
</evidence>
<evidence type="ECO:0000313" key="6">
    <source>
        <dbReference type="Proteomes" id="UP000095651"/>
    </source>
</evidence>
<feature type="transmembrane region" description="Helical" evidence="1">
    <location>
        <begin position="28"/>
        <end position="46"/>
    </location>
</feature>
<dbReference type="GO" id="GO:0008237">
    <property type="term" value="F:metallopeptidase activity"/>
    <property type="evidence" value="ECO:0007669"/>
    <property type="project" value="UniProtKB-KW"/>
</dbReference>
<dbReference type="AlphaFoldDB" id="A0A174M9X4"/>
<dbReference type="InterPro" id="IPR003675">
    <property type="entry name" value="Rce1/LyrA-like_dom"/>
</dbReference>
<keyword evidence="1" id="KW-1133">Transmembrane helix</keyword>
<keyword evidence="1" id="KW-0812">Transmembrane</keyword>
<protein>
    <submittedName>
        <fullName evidence="3">Abortive infection protein</fullName>
    </submittedName>
    <submittedName>
        <fullName evidence="4">CPBP family intramembrane metalloprotease</fullName>
    </submittedName>
</protein>
<feature type="transmembrane region" description="Helical" evidence="1">
    <location>
        <begin position="189"/>
        <end position="211"/>
    </location>
</feature>
<evidence type="ECO:0000313" key="3">
    <source>
        <dbReference type="EMBL" id="CUP33173.1"/>
    </source>
</evidence>
<dbReference type="Proteomes" id="UP000263014">
    <property type="component" value="Unassembled WGS sequence"/>
</dbReference>
<dbReference type="Proteomes" id="UP000095651">
    <property type="component" value="Unassembled WGS sequence"/>
</dbReference>
<dbReference type="RefSeq" id="WP_025530795.1">
    <property type="nucleotide sequence ID" value="NZ_CABIXC010000025.1"/>
</dbReference>
<name>A0A174M9X4_9FIRM</name>
<dbReference type="PANTHER" id="PTHR36435">
    <property type="entry name" value="SLR1288 PROTEIN"/>
    <property type="match status" value="1"/>
</dbReference>
<evidence type="ECO:0000313" key="8">
    <source>
        <dbReference type="Proteomes" id="UP000263014"/>
    </source>
</evidence>
<reference evidence="3 6" key="1">
    <citation type="submission" date="2015-09" db="EMBL/GenBank/DDBJ databases">
        <authorList>
            <consortium name="Pathogen Informatics"/>
        </authorList>
    </citation>
    <scope>NUCLEOTIDE SEQUENCE [LARGE SCALE GENOMIC DNA]</scope>
    <source>
        <strain evidence="3 6">2789STDY5608850</strain>
    </source>
</reference>
<feature type="transmembrane region" description="Helical" evidence="1">
    <location>
        <begin position="67"/>
        <end position="87"/>
    </location>
</feature>
<reference evidence="7 8" key="2">
    <citation type="submission" date="2018-08" db="EMBL/GenBank/DDBJ databases">
        <title>A genome reference for cultivated species of the human gut microbiota.</title>
        <authorList>
            <person name="Zou Y."/>
            <person name="Xue W."/>
            <person name="Luo G."/>
        </authorList>
    </citation>
    <scope>NUCLEOTIDE SEQUENCE [LARGE SCALE GENOMIC DNA]</scope>
    <source>
        <strain evidence="4 7">AF19-13AC</strain>
        <strain evidence="5 8">TM09-12</strain>
    </source>
</reference>
<feature type="transmembrane region" description="Helical" evidence="1">
    <location>
        <begin position="217"/>
        <end position="235"/>
    </location>
</feature>
<keyword evidence="4" id="KW-0645">Protease</keyword>
<evidence type="ECO:0000256" key="1">
    <source>
        <dbReference type="SAM" id="Phobius"/>
    </source>
</evidence>
<feature type="transmembrane region" description="Helical" evidence="1">
    <location>
        <begin position="107"/>
        <end position="130"/>
    </location>
</feature>
<dbReference type="GO" id="GO:0004175">
    <property type="term" value="F:endopeptidase activity"/>
    <property type="evidence" value="ECO:0007669"/>
    <property type="project" value="UniProtKB-ARBA"/>
</dbReference>